<protein>
    <recommendedName>
        <fullName evidence="3">Cathepsin propeptide inhibitor domain-containing protein</fullName>
    </recommendedName>
</protein>
<feature type="coiled-coil region" evidence="1">
    <location>
        <begin position="7"/>
        <end position="48"/>
    </location>
</feature>
<evidence type="ECO:0000259" key="3">
    <source>
        <dbReference type="SMART" id="SM00848"/>
    </source>
</evidence>
<keyword evidence="2" id="KW-0472">Membrane</keyword>
<dbReference type="Gene3D" id="1.10.287.2250">
    <property type="match status" value="1"/>
</dbReference>
<evidence type="ECO:0000313" key="4">
    <source>
        <dbReference type="EMBL" id="KAJ4979205.1"/>
    </source>
</evidence>
<evidence type="ECO:0000313" key="5">
    <source>
        <dbReference type="Proteomes" id="UP001141806"/>
    </source>
</evidence>
<feature type="transmembrane region" description="Helical" evidence="2">
    <location>
        <begin position="607"/>
        <end position="627"/>
    </location>
</feature>
<keyword evidence="2" id="KW-1133">Transmembrane helix</keyword>
<keyword evidence="5" id="KW-1185">Reference proteome</keyword>
<comment type="caution">
    <text evidence="4">The sequence shown here is derived from an EMBL/GenBank/DDBJ whole genome shotgun (WGS) entry which is preliminary data.</text>
</comment>
<reference evidence="4" key="1">
    <citation type="journal article" date="2023" name="Plant J.">
        <title>The genome of the king protea, Protea cynaroides.</title>
        <authorList>
            <person name="Chang J."/>
            <person name="Duong T.A."/>
            <person name="Schoeman C."/>
            <person name="Ma X."/>
            <person name="Roodt D."/>
            <person name="Barker N."/>
            <person name="Li Z."/>
            <person name="Van de Peer Y."/>
            <person name="Mizrachi E."/>
        </authorList>
    </citation>
    <scope>NUCLEOTIDE SEQUENCE</scope>
    <source>
        <tissue evidence="4">Young leaves</tissue>
    </source>
</reference>
<dbReference type="InterPro" id="IPR013201">
    <property type="entry name" value="Prot_inhib_I29"/>
</dbReference>
<dbReference type="InterPro" id="IPR038765">
    <property type="entry name" value="Papain-like_cys_pep_sf"/>
</dbReference>
<keyword evidence="1" id="KW-0175">Coiled coil</keyword>
<evidence type="ECO:0000256" key="2">
    <source>
        <dbReference type="SAM" id="Phobius"/>
    </source>
</evidence>
<evidence type="ECO:0000256" key="1">
    <source>
        <dbReference type="SAM" id="Coils"/>
    </source>
</evidence>
<organism evidence="4 5">
    <name type="scientific">Protea cynaroides</name>
    <dbReference type="NCBI Taxonomy" id="273540"/>
    <lineage>
        <taxon>Eukaryota</taxon>
        <taxon>Viridiplantae</taxon>
        <taxon>Streptophyta</taxon>
        <taxon>Embryophyta</taxon>
        <taxon>Tracheophyta</taxon>
        <taxon>Spermatophyta</taxon>
        <taxon>Magnoliopsida</taxon>
        <taxon>Proteales</taxon>
        <taxon>Proteaceae</taxon>
        <taxon>Protea</taxon>
    </lineage>
</organism>
<name>A0A9Q0KYX0_9MAGN</name>
<dbReference type="SUPFAM" id="SSF54001">
    <property type="entry name" value="Cysteine proteinases"/>
    <property type="match status" value="1"/>
</dbReference>
<dbReference type="Pfam" id="PF08246">
    <property type="entry name" value="Inhibitor_I29"/>
    <property type="match status" value="1"/>
</dbReference>
<feature type="transmembrane region" description="Helical" evidence="2">
    <location>
        <begin position="571"/>
        <end position="592"/>
    </location>
</feature>
<proteinExistence type="predicted"/>
<dbReference type="SMART" id="SM00848">
    <property type="entry name" value="Inhibitor_I29"/>
    <property type="match status" value="1"/>
</dbReference>
<dbReference type="Proteomes" id="UP001141806">
    <property type="component" value="Unassembled WGS sequence"/>
</dbReference>
<sequence>MAEETHLRQLEETVKTISEVMAAQEGQMESLENTLRDQQRTFLELSQLLTSMEAKLDRFLPCSAATSLPPTDVLAIPNPPQPALVPITQTLVPSSQTSPTSMVSAPILNPTDISNITTPPSDLLTIIVRDPKFIPPQSQSLPLVEEPSLDEKLLSLQFNTIYISVASKTTASTTNDIRSPDMVNSHQKETDSYMFFTDDNTDDDGFAGCAIAQRAEFFVITSVRLHGRPPPSMTQTSLLLFVFFTVSLVMDMSSINYDYNHGMKSGSSGRTHHEMTSLNESWVLKHGNNYNALGEKEKRFEIFKYNLMFIHKHNAENRTYKLGLNRVADLTKEEYHAMYLGTKIDFHRPLSRPKSDRCKGVKRISRQPGFRRNFMKKSLVVLIFLDGSPKEWLEKGFLIEAEILGKQSNDGWKINGTHTTNGKKLMVLESLLRKAIAKFPGYETAMETEEISFFQSPSAQLWHSVTCALKLSQAKSTTFRMTVTCCHRLEPHIDPYYCAARSRGTGCNVGIIAIVEDLEGEGVDTLLMDLYRAFNFVHDTEQLESFENNCVVEELEGPNTCNARNSYKVKLAALVALGCAFIMGLINVSWTANLRERWASFLTEDDLVGVLVDAVMPIIGLIVLRVASHSSINIMQVEGSVHHNSPAGIRGREDSFHGGISLNHWKEEATAMHGFCGQKETSFVQLSKETISPRTMAERLEIIPTRVEPSHTCPSCHKCLAFWLKIGFGGIWYGLLFAQSTSVVSILFVVLVRTRWEATALHAKKLTSLEMATFVLLRYPNEVIRSLIMTPFVMANPGCFCNGDTIHIVDYTFRLDLELNLEDKVLADGNGNVMNLEDITLLCHQDKGSDEDANNSTGYGC</sequence>
<accession>A0A9Q0KYX0</accession>
<keyword evidence="2" id="KW-0812">Transmembrane</keyword>
<dbReference type="EMBL" id="JAMYWD010000002">
    <property type="protein sequence ID" value="KAJ4979205.1"/>
    <property type="molecule type" value="Genomic_DNA"/>
</dbReference>
<gene>
    <name evidence="4" type="ORF">NE237_009985</name>
</gene>
<dbReference type="AlphaFoldDB" id="A0A9Q0KYX0"/>
<feature type="transmembrane region" description="Helical" evidence="2">
    <location>
        <begin position="731"/>
        <end position="752"/>
    </location>
</feature>
<feature type="domain" description="Cathepsin propeptide inhibitor" evidence="3">
    <location>
        <begin position="279"/>
        <end position="335"/>
    </location>
</feature>